<dbReference type="GO" id="GO:0051607">
    <property type="term" value="P:defense response to virus"/>
    <property type="evidence" value="ECO:0007669"/>
    <property type="project" value="UniProtKB-KW"/>
</dbReference>
<dbReference type="EnsemblMetazoa" id="XM_019902304.1">
    <property type="protein sequence ID" value="XP_019757863.1"/>
    <property type="gene ID" value="LOC109536191"/>
</dbReference>
<dbReference type="Pfam" id="PF03876">
    <property type="entry name" value="SHS2_Rpb7-N"/>
    <property type="match status" value="1"/>
</dbReference>
<dbReference type="SUPFAM" id="SSF50249">
    <property type="entry name" value="Nucleic acid-binding proteins"/>
    <property type="match status" value="1"/>
</dbReference>
<dbReference type="SUPFAM" id="SSF88798">
    <property type="entry name" value="N-terminal, heterodimerisation domain of RBP7 (RpoE)"/>
    <property type="match status" value="1"/>
</dbReference>
<evidence type="ECO:0000259" key="15">
    <source>
        <dbReference type="Pfam" id="PF03876"/>
    </source>
</evidence>
<evidence type="ECO:0000256" key="8">
    <source>
        <dbReference type="ARBA" id="ARBA00023242"/>
    </source>
</evidence>
<comment type="function">
    <text evidence="9">DNA-dependent RNA polymerase catalyzes the transcription of DNA into RNA using the four ribonucleoside triphosphates as substrates. Specific peripheric component of RNA polymerase III (Pol III) which synthesizes small non-coding RNAs including 5S rRNA, snRNAs, tRNAs and miRNAs from at least 500 distinct genomic loci. With CRCP/RPC9 forms a mobile stalk that protrudes from Pol III core and functions primarily in transcription initiation. Pol III plays a key role in sensing and limiting infection by intracellular bacteria and DNA viruses. Acts as nuclear and cytosolic DNA sensor involved in innate immune response. Can sense non-self dsDNA that serves as template for transcription into dsRNA. The non-self RNA polymerase III transcripts, such as Epstein-Barr virus-encoded RNAs (EBERs) induce type I interferon and NF-kappa-B through the RIG-I pathway.</text>
</comment>
<evidence type="ECO:0000313" key="17">
    <source>
        <dbReference type="EMBL" id="AEE63577.1"/>
    </source>
</evidence>
<keyword evidence="8" id="KW-0539">Nucleus</keyword>
<dbReference type="CDD" id="cd04330">
    <property type="entry name" value="RNAP_III_Rpc25_N"/>
    <property type="match status" value="1"/>
</dbReference>
<dbReference type="HOGENOM" id="CLU_073901_1_1_1"/>
<dbReference type="EMBL" id="KB740914">
    <property type="protein sequence ID" value="ENN78329.1"/>
    <property type="molecule type" value="Genomic_DNA"/>
</dbReference>
<evidence type="ECO:0000256" key="14">
    <source>
        <dbReference type="SAM" id="SignalP"/>
    </source>
</evidence>
<dbReference type="FunFam" id="3.30.1490.120:FF:000002">
    <property type="entry name" value="DNA-directed RNA polymerase III subunit RPC8"/>
    <property type="match status" value="1"/>
</dbReference>
<name>J3JZD9_DENPD</name>
<evidence type="ECO:0000256" key="10">
    <source>
        <dbReference type="ARBA" id="ARBA00062626"/>
    </source>
</evidence>
<comment type="subunit">
    <text evidence="10">Component of the RNA polymerase III complex consisting of 17 subunits: a ten-subunit horseshoe-shaped catalytic core composed of POLR3A/RPC1, POLR3B/RPC2, POLR1C/RPAC1, POLR1D/RPAC2, POLR3K/RPC10, POLR2E/RPABC1, POLR2F/RPABC2, POLR2H/RPABC3, POLR2K/RPABC4 and POLR2L/RPABC5; a mobile stalk composed of two subunits POLR3H/RPC8 and CRCP/RPC9, protruding from the core and functioning primarily in transcription initiation; and additional subunits homologous to general transcription factors of the RNA polymerase II machinery, POLR3C/RPC3-POLR3F/RPC6-POLR3G/RPC7 heterotrimer required for transcription initiation and POLR3D/RPC4-POLR3E/RPC5 heterodimer involved in both transcription initiation and termination. Interacts with CRCP/RPC9. POLR3H/RPC8 and CRCP/RPC9 probably form a Pol III subcomplex.</text>
</comment>
<dbReference type="InterPro" id="IPR036898">
    <property type="entry name" value="RNA_pol_Rpb7-like_N_sf"/>
</dbReference>
<keyword evidence="3" id="KW-0240">DNA-directed RNA polymerase</keyword>
<keyword evidence="14" id="KW-0732">Signal</keyword>
<proteinExistence type="evidence at transcript level"/>
<dbReference type="OMA" id="LGPTLWW"/>
<keyword evidence="7" id="KW-0804">Transcription</keyword>
<evidence type="ECO:0000256" key="7">
    <source>
        <dbReference type="ARBA" id="ARBA00023163"/>
    </source>
</evidence>
<evidence type="ECO:0000256" key="3">
    <source>
        <dbReference type="ARBA" id="ARBA00022478"/>
    </source>
</evidence>
<dbReference type="EMBL" id="BT128620">
    <property type="protein sequence ID" value="AEE63577.1"/>
    <property type="molecule type" value="mRNA"/>
</dbReference>
<evidence type="ECO:0000259" key="16">
    <source>
        <dbReference type="Pfam" id="PF08292"/>
    </source>
</evidence>
<dbReference type="PANTHER" id="PTHR12709">
    <property type="entry name" value="DNA-DIRECTED RNA POLYMERASE II, III"/>
    <property type="match status" value="1"/>
</dbReference>
<dbReference type="GO" id="GO:0005666">
    <property type="term" value="C:RNA polymerase III complex"/>
    <property type="evidence" value="ECO:0007669"/>
    <property type="project" value="TreeGrafter"/>
</dbReference>
<reference evidence="21 22" key="2">
    <citation type="journal article" date="2013" name="Genome Biol.">
        <title>Draft genome of the mountain pine beetle, Dendroctonus ponderosae Hopkins, a major forest pest.</title>
        <authorList>
            <person name="Keeling C.I."/>
            <person name="Yuen M.M."/>
            <person name="Liao N.Y."/>
            <person name="Docking T.R."/>
            <person name="Chan S.K."/>
            <person name="Taylor G.A."/>
            <person name="Palmquist D.L."/>
            <person name="Jackman S.D."/>
            <person name="Nguyen A."/>
            <person name="Li M."/>
            <person name="Henderson H."/>
            <person name="Janes J.K."/>
            <person name="Zhao Y."/>
            <person name="Pandoh P."/>
            <person name="Moore R."/>
            <person name="Sperling F.A."/>
            <person name="Huber D.P."/>
            <person name="Birol I."/>
            <person name="Jones S.J."/>
            <person name="Bohlmann J."/>
        </authorList>
    </citation>
    <scope>NUCLEOTIDE SEQUENCE</scope>
</reference>
<dbReference type="STRING" id="77166.J3JZD9"/>
<evidence type="ECO:0000256" key="6">
    <source>
        <dbReference type="ARBA" id="ARBA00023118"/>
    </source>
</evidence>
<evidence type="ECO:0000313" key="22">
    <source>
        <dbReference type="Proteomes" id="UP000030742"/>
    </source>
</evidence>
<dbReference type="InterPro" id="IPR012340">
    <property type="entry name" value="NA-bd_OB-fold"/>
</dbReference>
<feature type="signal peptide" evidence="14">
    <location>
        <begin position="1"/>
        <end position="21"/>
    </location>
</feature>
<feature type="domain" description="RNA polymerase Rpb7-like N-terminal" evidence="15">
    <location>
        <begin position="26"/>
        <end position="78"/>
    </location>
</feature>
<dbReference type="Pfam" id="PF08292">
    <property type="entry name" value="RNA_pol_Rbc25"/>
    <property type="match status" value="1"/>
</dbReference>
<dbReference type="Proteomes" id="UP000030742">
    <property type="component" value="Unassembled WGS sequence"/>
</dbReference>
<dbReference type="EMBL" id="KB631869">
    <property type="protein sequence ID" value="ERL86837.1"/>
    <property type="molecule type" value="Genomic_DNA"/>
</dbReference>
<evidence type="ECO:0000256" key="2">
    <source>
        <dbReference type="ARBA" id="ARBA00009307"/>
    </source>
</evidence>
<reference evidence="20" key="3">
    <citation type="submission" date="2024-08" db="UniProtKB">
        <authorList>
            <consortium name="EnsemblMetazoa"/>
        </authorList>
    </citation>
    <scope>IDENTIFICATION</scope>
</reference>
<dbReference type="InterPro" id="IPR005576">
    <property type="entry name" value="Rpb7-like_N"/>
</dbReference>
<evidence type="ECO:0000256" key="1">
    <source>
        <dbReference type="ARBA" id="ARBA00004123"/>
    </source>
</evidence>
<accession>J3JZD9</accession>
<organism evidence="17">
    <name type="scientific">Dendroctonus ponderosae</name>
    <name type="common">Mountain pine beetle</name>
    <dbReference type="NCBI Taxonomy" id="77166"/>
    <lineage>
        <taxon>Eukaryota</taxon>
        <taxon>Metazoa</taxon>
        <taxon>Ecdysozoa</taxon>
        <taxon>Arthropoda</taxon>
        <taxon>Hexapoda</taxon>
        <taxon>Insecta</taxon>
        <taxon>Pterygota</taxon>
        <taxon>Neoptera</taxon>
        <taxon>Endopterygota</taxon>
        <taxon>Coleoptera</taxon>
        <taxon>Polyphaga</taxon>
        <taxon>Cucujiformia</taxon>
        <taxon>Curculionidae</taxon>
        <taxon>Scolytinae</taxon>
        <taxon>Dendroctonus</taxon>
    </lineage>
</organism>
<keyword evidence="5" id="KW-0391">Immunity</keyword>
<reference evidence="17" key="1">
    <citation type="journal article" date="2012" name="Insect Biochem. Mol. Biol.">
        <title>Transcriptome and full-length cDNA resources for the mountain pine beetle, Dendroctonus ponderosae Hopkins, a major insect pest of pine forests.</title>
        <authorList>
            <person name="Keeling C.I."/>
            <person name="Henderson H."/>
            <person name="Li M."/>
            <person name="Yuen M."/>
            <person name="Clark E.L."/>
            <person name="Fraser J.D."/>
            <person name="Huber D.P."/>
            <person name="Liao N.Y."/>
            <person name="Roderick Docking T."/>
            <person name="Birol I."/>
            <person name="Chan S.K."/>
            <person name="Taylor G.A."/>
            <person name="Palmquist D."/>
            <person name="Jones S.J."/>
            <person name="Bohlmann J."/>
        </authorList>
    </citation>
    <scope>NUCLEOTIDE SEQUENCE</scope>
    <source>
        <tissue evidence="17">Midgut and adhering fatbody of emerged adults of both sexes 1</tissue>
    </source>
</reference>
<dbReference type="Gene3D" id="3.30.1490.120">
    <property type="entry name" value="RNA polymerase Rpb7-like, N-terminal domain"/>
    <property type="match status" value="1"/>
</dbReference>
<evidence type="ECO:0000313" key="19">
    <source>
        <dbReference type="EMBL" id="ERL86837.1"/>
    </source>
</evidence>
<dbReference type="InterPro" id="IPR013238">
    <property type="entry name" value="RNA_pol_III_Rbc25"/>
</dbReference>
<dbReference type="Gene3D" id="2.40.50.140">
    <property type="entry name" value="Nucleic acid-binding proteins"/>
    <property type="match status" value="1"/>
</dbReference>
<protein>
    <recommendedName>
        <fullName evidence="11">DNA-directed RNA polymerase III subunit RPC8</fullName>
    </recommendedName>
    <alternativeName>
        <fullName evidence="13">DNA-directed RNA polymerase III subunit H</fullName>
    </alternativeName>
    <alternativeName>
        <fullName evidence="12">DNA-directed RNA polymerase III subunit rpc8</fullName>
    </alternativeName>
</protein>
<dbReference type="Proteomes" id="UP000019118">
    <property type="component" value="Unassembled WGS sequence"/>
</dbReference>
<dbReference type="KEGG" id="dpa:109536191"/>
<comment type="subcellular location">
    <subcellularLocation>
        <location evidence="1">Nucleus</location>
    </subcellularLocation>
</comment>
<dbReference type="FunFam" id="2.40.50.140:FF:000130">
    <property type="entry name" value="DNA-directed RNA polymerase III subunit RPC8"/>
    <property type="match status" value="1"/>
</dbReference>
<dbReference type="GO" id="GO:0006384">
    <property type="term" value="P:transcription initiation at RNA polymerase III promoter"/>
    <property type="evidence" value="ECO:0007669"/>
    <property type="project" value="TreeGrafter"/>
</dbReference>
<sequence>MKIACLMWNICLFKMFILVEMKNITRILPEHFHIKLNNAVEIELNKKLANKVVLNVGLCIALFDITSLKESFIIPGDGASHTIVHFRYVVFRPFMEEILVGKIRSCSQEGVHVTLGFFDDILIPPIALQYPSKFNETEQAWVWEYDVGDGSKHDLFIDAGDSIRFRVTGERFEETCPAGPAIMQEAEETTENKVPYSLIGSINEPGLGVISWWSN</sequence>
<evidence type="ECO:0000313" key="21">
    <source>
        <dbReference type="Proteomes" id="UP000019118"/>
    </source>
</evidence>
<evidence type="ECO:0000256" key="13">
    <source>
        <dbReference type="ARBA" id="ARBA00078855"/>
    </source>
</evidence>
<keyword evidence="21" id="KW-1185">Reference proteome</keyword>
<dbReference type="AlphaFoldDB" id="J3JZD9"/>
<evidence type="ECO:0000256" key="11">
    <source>
        <dbReference type="ARBA" id="ARBA00072526"/>
    </source>
</evidence>
<feature type="chain" id="PRO_5010968707" description="DNA-directed RNA polymerase III subunit RPC8" evidence="14">
    <location>
        <begin position="22"/>
        <end position="215"/>
    </location>
</feature>
<dbReference type="InterPro" id="IPR045113">
    <property type="entry name" value="Rpb7-like"/>
</dbReference>
<keyword evidence="6" id="KW-0051">Antiviral defense</keyword>
<evidence type="ECO:0000256" key="5">
    <source>
        <dbReference type="ARBA" id="ARBA00022859"/>
    </source>
</evidence>
<evidence type="ECO:0000256" key="9">
    <source>
        <dbReference type="ARBA" id="ARBA00054245"/>
    </source>
</evidence>
<evidence type="ECO:0000256" key="12">
    <source>
        <dbReference type="ARBA" id="ARBA00073027"/>
    </source>
</evidence>
<dbReference type="GO" id="GO:0045087">
    <property type="term" value="P:innate immune response"/>
    <property type="evidence" value="ECO:0007669"/>
    <property type="project" value="UniProtKB-KW"/>
</dbReference>
<feature type="domain" description="RNA polymerase III subunit Rpc25" evidence="16">
    <location>
        <begin position="97"/>
        <end position="213"/>
    </location>
</feature>
<evidence type="ECO:0000313" key="20">
    <source>
        <dbReference type="EnsemblMetazoa" id="XP_019757863.1"/>
    </source>
</evidence>
<evidence type="ECO:0000256" key="4">
    <source>
        <dbReference type="ARBA" id="ARBA00022588"/>
    </source>
</evidence>
<dbReference type="OrthoDB" id="10256606at2759"/>
<gene>
    <name evidence="20" type="primary">109536191</name>
    <name evidence="19" type="ORF">D910_04240</name>
    <name evidence="18" type="ORF">YQE_05132</name>
</gene>
<comment type="similarity">
    <text evidence="2">Belongs to the eukaryotic RPB7/RPC8 RNA polymerase subunit family.</text>
</comment>
<dbReference type="PANTHER" id="PTHR12709:SF1">
    <property type="entry name" value="DNA-DIRECTED RNA POLYMERASE III SUBUNIT RPC8"/>
    <property type="match status" value="1"/>
</dbReference>
<keyword evidence="4" id="KW-0399">Innate immunity</keyword>
<evidence type="ECO:0000313" key="18">
    <source>
        <dbReference type="EMBL" id="ENN78329.1"/>
    </source>
</evidence>